<sequence length="1162" mass="134781">MTVGTLTPFEEIKRQLPFGKKEQERLEKLDLKFGEGPPFSVAVCGHFSAGKSTLLNRLLGADLLPSSPVPTTANIMKIVSRPTSGLIAKANDGEERSFEGHIPWEELQSFARDGKYIRDIKLMLPLPYLPAGVTLSDTPGVDSTDESHEAYTTTELLATDAVIYVTDYNHVRSETNLRFLRQMQRENKPIVLVVNQIDKHDEKELPFSIFAHGLRDMLQRFGIHPVRLYFTSCHEEDHPYNELGKWVSEMRSWFYHAKSLKELSRERMVQSAVAGLKERLYLDREQETNAIEETLMARGFSKGDHQALRQAHECLSQLDEEEAEAVQHLRHQLDQFFKQTYLFPHETTELTKAWLESFKPSFKVGFFGSKKKKQEEQEHREKELIAELKRRWETEVRLYLSERLKKEPLNECLAHKAQEAIDTIPFHAEKPGWLRSFLTAGEKNDQYVYQLTAKMNQALMQTVKQTIEPLFIEIEEDFKKRTFQERSQLEEKLAHYEEVANIEAENEWKLKSIDKAIEQVCEYIPEKDQRYEDAISTCMERTPNLEGVSDHIEVTEQNEQNERVTPQFSMPLEDELIYEDDPLGDLFGLESMLLENNKNPYAEEARCRLLATIDKAKNHRYTFVMSGAFSAGKSTFLNALVKEEIMPVSPHPTTASLTIVRYPMNDYQHGDVSVRLKSEAALDAEIQDVAYECGYSFNLSRLKKAEGLSITKTNTLDEKQRLEYLRALQSGVKKEQYTFGQTYNMSLTEWQEIAAKEDHACLIEMSTVYFCSDITAEGWSLVDTPGVQSVNERHTRLAIEQIKEADAFFYLTYYHHAFSQADQSFIDKIRSIHPPDYMLINAADLAKDDRESRYVLKHVNEQLTQTGCQSTETFALSSKRALTSAGDKGFSDLSNHLEKVMKTKLQIKSKAKIQTQLQQLINELQSVIHTMERPLSERVKVAEKEKRNYRSMEPNFDKMKANDEEIHVWKGYVERRILLQMDDAFKTVVNAAAVYGNDKNERKNNLMKALETFLQKCEYIWSQEMDTLSRQVQESLEQSLKSMGITLQDFLTNEVEFNFLLVSLQPLVKARKCKKSFFFDGEYDAMKEEVFSLMKPHVRNRIEIAAEEMHKTRNRHVETVKEDVHQRMLEEKERQVERLQFLQSESPDIEGLKNEIQQLEQW</sequence>
<evidence type="ECO:0000256" key="2">
    <source>
        <dbReference type="ARBA" id="ARBA00022741"/>
    </source>
</evidence>
<dbReference type="CDD" id="cd09912">
    <property type="entry name" value="DLP_2"/>
    <property type="match status" value="1"/>
</dbReference>
<evidence type="ECO:0000256" key="1">
    <source>
        <dbReference type="ARBA" id="ARBA00004370"/>
    </source>
</evidence>
<proteinExistence type="predicted"/>
<evidence type="ECO:0000259" key="7">
    <source>
        <dbReference type="Pfam" id="PF00350"/>
    </source>
</evidence>
<dbReference type="GO" id="GO:0005525">
    <property type="term" value="F:GTP binding"/>
    <property type="evidence" value="ECO:0007669"/>
    <property type="project" value="UniProtKB-KW"/>
</dbReference>
<dbReference type="SUPFAM" id="SSF52540">
    <property type="entry name" value="P-loop containing nucleoside triphosphate hydrolases"/>
    <property type="match status" value="2"/>
</dbReference>
<dbReference type="GO" id="GO:0003924">
    <property type="term" value="F:GTPase activity"/>
    <property type="evidence" value="ECO:0007669"/>
    <property type="project" value="InterPro"/>
</dbReference>
<evidence type="ECO:0000256" key="3">
    <source>
        <dbReference type="ARBA" id="ARBA00022801"/>
    </source>
</evidence>
<dbReference type="GO" id="GO:0016020">
    <property type="term" value="C:membrane"/>
    <property type="evidence" value="ECO:0007669"/>
    <property type="project" value="UniProtKB-SubCell"/>
</dbReference>
<evidence type="ECO:0000313" key="9">
    <source>
        <dbReference type="Proteomes" id="UP000568839"/>
    </source>
</evidence>
<keyword evidence="9" id="KW-1185">Reference proteome</keyword>
<keyword evidence="3" id="KW-0378">Hydrolase</keyword>
<dbReference type="PANTHER" id="PTHR10465:SF0">
    <property type="entry name" value="SARCALUMENIN"/>
    <property type="match status" value="1"/>
</dbReference>
<keyword evidence="4" id="KW-0342">GTP-binding</keyword>
<name>A0A841PXY0_9BACL</name>
<dbReference type="Gene3D" id="3.40.50.300">
    <property type="entry name" value="P-loop containing nucleotide triphosphate hydrolases"/>
    <property type="match status" value="2"/>
</dbReference>
<evidence type="ECO:0000256" key="5">
    <source>
        <dbReference type="ARBA" id="ARBA00023136"/>
    </source>
</evidence>
<dbReference type="InterPro" id="IPR005225">
    <property type="entry name" value="Small_GTP-bd"/>
</dbReference>
<dbReference type="InterPro" id="IPR027094">
    <property type="entry name" value="Mitofusin_fam"/>
</dbReference>
<feature type="domain" description="Dynamin N-terminal" evidence="7">
    <location>
        <begin position="626"/>
        <end position="831"/>
    </location>
</feature>
<organism evidence="8 9">
    <name type="scientific">Geomicrobium halophilum</name>
    <dbReference type="NCBI Taxonomy" id="549000"/>
    <lineage>
        <taxon>Bacteria</taxon>
        <taxon>Bacillati</taxon>
        <taxon>Bacillota</taxon>
        <taxon>Bacilli</taxon>
        <taxon>Bacillales</taxon>
        <taxon>Geomicrobium</taxon>
    </lineage>
</organism>
<feature type="domain" description="Dynamin N-terminal" evidence="7">
    <location>
        <begin position="41"/>
        <end position="197"/>
    </location>
</feature>
<dbReference type="EMBL" id="JACHHJ010000001">
    <property type="protein sequence ID" value="MBB6449072.1"/>
    <property type="molecule type" value="Genomic_DNA"/>
</dbReference>
<dbReference type="PANTHER" id="PTHR10465">
    <property type="entry name" value="TRANSMEMBRANE GTPASE FZO1"/>
    <property type="match status" value="1"/>
</dbReference>
<dbReference type="InterPro" id="IPR045063">
    <property type="entry name" value="Dynamin_N"/>
</dbReference>
<comment type="caution">
    <text evidence="8">The sequence shown here is derived from an EMBL/GenBank/DDBJ whole genome shotgun (WGS) entry which is preliminary data.</text>
</comment>
<dbReference type="InterPro" id="IPR027417">
    <property type="entry name" value="P-loop_NTPase"/>
</dbReference>
<accession>A0A841PXY0</accession>
<keyword evidence="2" id="KW-0547">Nucleotide-binding</keyword>
<evidence type="ECO:0000256" key="4">
    <source>
        <dbReference type="ARBA" id="ARBA00023134"/>
    </source>
</evidence>
<protein>
    <submittedName>
        <fullName evidence="8">Small GTP-binding protein</fullName>
    </submittedName>
</protein>
<gene>
    <name evidence="8" type="ORF">HNR44_001021</name>
</gene>
<keyword evidence="6" id="KW-0175">Coiled coil</keyword>
<keyword evidence="5" id="KW-0472">Membrane</keyword>
<dbReference type="RefSeq" id="WP_184402996.1">
    <property type="nucleotide sequence ID" value="NZ_JACHHJ010000001.1"/>
</dbReference>
<dbReference type="NCBIfam" id="TIGR00231">
    <property type="entry name" value="small_GTP"/>
    <property type="match status" value="1"/>
</dbReference>
<evidence type="ECO:0000313" key="8">
    <source>
        <dbReference type="EMBL" id="MBB6449072.1"/>
    </source>
</evidence>
<feature type="coiled-coil region" evidence="6">
    <location>
        <begin position="479"/>
        <end position="506"/>
    </location>
</feature>
<dbReference type="Proteomes" id="UP000568839">
    <property type="component" value="Unassembled WGS sequence"/>
</dbReference>
<dbReference type="AlphaFoldDB" id="A0A841PXY0"/>
<comment type="subcellular location">
    <subcellularLocation>
        <location evidence="1">Membrane</location>
    </subcellularLocation>
</comment>
<evidence type="ECO:0000256" key="6">
    <source>
        <dbReference type="SAM" id="Coils"/>
    </source>
</evidence>
<reference evidence="8 9" key="1">
    <citation type="submission" date="2020-08" db="EMBL/GenBank/DDBJ databases">
        <title>Genomic Encyclopedia of Type Strains, Phase IV (KMG-IV): sequencing the most valuable type-strain genomes for metagenomic binning, comparative biology and taxonomic classification.</title>
        <authorList>
            <person name="Goeker M."/>
        </authorList>
    </citation>
    <scope>NUCLEOTIDE SEQUENCE [LARGE SCALE GENOMIC DNA]</scope>
    <source>
        <strain evidence="8 9">DSM 21769</strain>
    </source>
</reference>
<dbReference type="Pfam" id="PF00350">
    <property type="entry name" value="Dynamin_N"/>
    <property type="match status" value="2"/>
</dbReference>